<dbReference type="InterPro" id="IPR016071">
    <property type="entry name" value="Staphylococal_nuclease_OB-fold"/>
</dbReference>
<organism evidence="2">
    <name type="scientific">hydrothermal vent metagenome</name>
    <dbReference type="NCBI Taxonomy" id="652676"/>
    <lineage>
        <taxon>unclassified sequences</taxon>
        <taxon>metagenomes</taxon>
        <taxon>ecological metagenomes</taxon>
    </lineage>
</organism>
<dbReference type="SMART" id="SM00318">
    <property type="entry name" value="SNc"/>
    <property type="match status" value="1"/>
</dbReference>
<accession>A0A3B0XWE2</accession>
<name>A0A3B0XWE2_9ZZZZ</name>
<reference evidence="2" key="1">
    <citation type="submission" date="2018-06" db="EMBL/GenBank/DDBJ databases">
        <authorList>
            <person name="Zhirakovskaya E."/>
        </authorList>
    </citation>
    <scope>NUCLEOTIDE SEQUENCE</scope>
</reference>
<gene>
    <name evidence="2" type="ORF">MNBD_GAMMA11-490</name>
</gene>
<dbReference type="Pfam" id="PF00565">
    <property type="entry name" value="SNase"/>
    <property type="match status" value="1"/>
</dbReference>
<protein>
    <recommendedName>
        <fullName evidence="1">TNase-like domain-containing protein</fullName>
    </recommendedName>
</protein>
<evidence type="ECO:0000313" key="2">
    <source>
        <dbReference type="EMBL" id="VAW60544.1"/>
    </source>
</evidence>
<dbReference type="PROSITE" id="PS50830">
    <property type="entry name" value="TNASE_3"/>
    <property type="match status" value="1"/>
</dbReference>
<dbReference type="EMBL" id="UOFG01000126">
    <property type="protein sequence ID" value="VAW60544.1"/>
    <property type="molecule type" value="Genomic_DNA"/>
</dbReference>
<feature type="domain" description="TNase-like" evidence="1">
    <location>
        <begin position="48"/>
        <end position="183"/>
    </location>
</feature>
<dbReference type="InterPro" id="IPR035437">
    <property type="entry name" value="SNase_OB-fold_sf"/>
</dbReference>
<dbReference type="Gene3D" id="2.40.50.90">
    <property type="match status" value="1"/>
</dbReference>
<sequence length="286" mass="32270">MLTWSGAADAGLAIMSLLKKRCFSALFLCLVTYAPLHAGGIACPPEQIDEAVQVNYVYDGDTLQLEDGRKVRLIGIYTPEVRNRQRALPVDIRASGERAKAALQQQLNKTENHVSLAFGSQRFDRTGRTLAHVFLADGTNLQAWLIEQGYAIAFTTPPNDRMASCYQKQEALARQARRGVWQLPQYSLKSVSGFSNKSTGFYRVQATVDRVWETRYGMAFLLGGLLGEMLEIRIYNSDLHNFNAHMLNNLQGKNVRVRGWLRQKKSTDHAPYEMILRHPDAIKMVH</sequence>
<dbReference type="AlphaFoldDB" id="A0A3B0XWE2"/>
<evidence type="ECO:0000259" key="1">
    <source>
        <dbReference type="PROSITE" id="PS50830"/>
    </source>
</evidence>
<proteinExistence type="predicted"/>
<dbReference type="SUPFAM" id="SSF50199">
    <property type="entry name" value="Staphylococcal nuclease"/>
    <property type="match status" value="1"/>
</dbReference>